<dbReference type="KEGG" id="dgr:6561542"/>
<accession>B4JEF8</accession>
<dbReference type="Pfam" id="PF16072">
    <property type="entry name" value="DUF4813"/>
    <property type="match status" value="2"/>
</dbReference>
<name>B4JEF8_DROGR</name>
<dbReference type="PANTHER" id="PTHR38572:SF1">
    <property type="entry name" value="BCDNA.GH07269-RELATED"/>
    <property type="match status" value="1"/>
</dbReference>
<dbReference type="eggNOG" id="ENOG502T8W0">
    <property type="taxonomic scope" value="Eukaryota"/>
</dbReference>
<gene>
    <name evidence="3" type="primary">Dgri\GH10373</name>
    <name evidence="3" type="ORF">Dgri_GH10373</name>
</gene>
<feature type="chain" id="PRO_5002812250" evidence="2">
    <location>
        <begin position="19"/>
        <end position="350"/>
    </location>
</feature>
<feature type="region of interest" description="Disordered" evidence="1">
    <location>
        <begin position="45"/>
        <end position="92"/>
    </location>
</feature>
<feature type="signal peptide" evidence="2">
    <location>
        <begin position="1"/>
        <end position="18"/>
    </location>
</feature>
<feature type="compositionally biased region" description="Polar residues" evidence="1">
    <location>
        <begin position="340"/>
        <end position="350"/>
    </location>
</feature>
<dbReference type="InterPro" id="IPR032086">
    <property type="entry name" value="DUF4813"/>
</dbReference>
<keyword evidence="2" id="KW-0732">Signal</keyword>
<feature type="compositionally biased region" description="Low complexity" evidence="1">
    <location>
        <begin position="45"/>
        <end position="62"/>
    </location>
</feature>
<evidence type="ECO:0000313" key="3">
    <source>
        <dbReference type="EMBL" id="EDW03678.1"/>
    </source>
</evidence>
<dbReference type="Proteomes" id="UP000001070">
    <property type="component" value="Unassembled WGS sequence"/>
</dbReference>
<reference evidence="3 4" key="1">
    <citation type="journal article" date="2007" name="Nature">
        <title>Evolution of genes and genomes on the Drosophila phylogeny.</title>
        <authorList>
            <consortium name="Drosophila 12 Genomes Consortium"/>
            <person name="Clark A.G."/>
            <person name="Eisen M.B."/>
            <person name="Smith D.R."/>
            <person name="Bergman C.M."/>
            <person name="Oliver B."/>
            <person name="Markow T.A."/>
            <person name="Kaufman T.C."/>
            <person name="Kellis M."/>
            <person name="Gelbart W."/>
            <person name="Iyer V.N."/>
            <person name="Pollard D.A."/>
            <person name="Sackton T.B."/>
            <person name="Larracuente A.M."/>
            <person name="Singh N.D."/>
            <person name="Abad J.P."/>
            <person name="Abt D.N."/>
            <person name="Adryan B."/>
            <person name="Aguade M."/>
            <person name="Akashi H."/>
            <person name="Anderson W.W."/>
            <person name="Aquadro C.F."/>
            <person name="Ardell D.H."/>
            <person name="Arguello R."/>
            <person name="Artieri C.G."/>
            <person name="Barbash D.A."/>
            <person name="Barker D."/>
            <person name="Barsanti P."/>
            <person name="Batterham P."/>
            <person name="Batzoglou S."/>
            <person name="Begun D."/>
            <person name="Bhutkar A."/>
            <person name="Blanco E."/>
            <person name="Bosak S.A."/>
            <person name="Bradley R.K."/>
            <person name="Brand A.D."/>
            <person name="Brent M.R."/>
            <person name="Brooks A.N."/>
            <person name="Brown R.H."/>
            <person name="Butlin R.K."/>
            <person name="Caggese C."/>
            <person name="Calvi B.R."/>
            <person name="Bernardo de Carvalho A."/>
            <person name="Caspi A."/>
            <person name="Castrezana S."/>
            <person name="Celniker S.E."/>
            <person name="Chang J.L."/>
            <person name="Chapple C."/>
            <person name="Chatterji S."/>
            <person name="Chinwalla A."/>
            <person name="Civetta A."/>
            <person name="Clifton S.W."/>
            <person name="Comeron J.M."/>
            <person name="Costello J.C."/>
            <person name="Coyne J.A."/>
            <person name="Daub J."/>
            <person name="David R.G."/>
            <person name="Delcher A.L."/>
            <person name="Delehaunty K."/>
            <person name="Do C.B."/>
            <person name="Ebling H."/>
            <person name="Edwards K."/>
            <person name="Eickbush T."/>
            <person name="Evans J.D."/>
            <person name="Filipski A."/>
            <person name="Findeiss S."/>
            <person name="Freyhult E."/>
            <person name="Fulton L."/>
            <person name="Fulton R."/>
            <person name="Garcia A.C."/>
            <person name="Gardiner A."/>
            <person name="Garfield D.A."/>
            <person name="Garvin B.E."/>
            <person name="Gibson G."/>
            <person name="Gilbert D."/>
            <person name="Gnerre S."/>
            <person name="Godfrey J."/>
            <person name="Good R."/>
            <person name="Gotea V."/>
            <person name="Gravely B."/>
            <person name="Greenberg A.J."/>
            <person name="Griffiths-Jones S."/>
            <person name="Gross S."/>
            <person name="Guigo R."/>
            <person name="Gustafson E.A."/>
            <person name="Haerty W."/>
            <person name="Hahn M.W."/>
            <person name="Halligan D.L."/>
            <person name="Halpern A.L."/>
            <person name="Halter G.M."/>
            <person name="Han M.V."/>
            <person name="Heger A."/>
            <person name="Hillier L."/>
            <person name="Hinrichs A.S."/>
            <person name="Holmes I."/>
            <person name="Hoskins R.A."/>
            <person name="Hubisz M.J."/>
            <person name="Hultmark D."/>
            <person name="Huntley M.A."/>
            <person name="Jaffe D.B."/>
            <person name="Jagadeeshan S."/>
            <person name="Jeck W.R."/>
            <person name="Johnson J."/>
            <person name="Jones C.D."/>
            <person name="Jordan W.C."/>
            <person name="Karpen G.H."/>
            <person name="Kataoka E."/>
            <person name="Keightley P.D."/>
            <person name="Kheradpour P."/>
            <person name="Kirkness E.F."/>
            <person name="Koerich L.B."/>
            <person name="Kristiansen K."/>
            <person name="Kudrna D."/>
            <person name="Kulathinal R.J."/>
            <person name="Kumar S."/>
            <person name="Kwok R."/>
            <person name="Lander E."/>
            <person name="Langley C.H."/>
            <person name="Lapoint R."/>
            <person name="Lazzaro B.P."/>
            <person name="Lee S.J."/>
            <person name="Levesque L."/>
            <person name="Li R."/>
            <person name="Lin C.F."/>
            <person name="Lin M.F."/>
            <person name="Lindblad-Toh K."/>
            <person name="Llopart A."/>
            <person name="Long M."/>
            <person name="Low L."/>
            <person name="Lozovsky E."/>
            <person name="Lu J."/>
            <person name="Luo M."/>
            <person name="Machado C.A."/>
            <person name="Makalowski W."/>
            <person name="Marzo M."/>
            <person name="Matsuda M."/>
            <person name="Matzkin L."/>
            <person name="McAllister B."/>
            <person name="McBride C.S."/>
            <person name="McKernan B."/>
            <person name="McKernan K."/>
            <person name="Mendez-Lago M."/>
            <person name="Minx P."/>
            <person name="Mollenhauer M.U."/>
            <person name="Montooth K."/>
            <person name="Mount S.M."/>
            <person name="Mu X."/>
            <person name="Myers E."/>
            <person name="Negre B."/>
            <person name="Newfeld S."/>
            <person name="Nielsen R."/>
            <person name="Noor M.A."/>
            <person name="O'Grady P."/>
            <person name="Pachter L."/>
            <person name="Papaceit M."/>
            <person name="Parisi M.J."/>
            <person name="Parisi M."/>
            <person name="Parts L."/>
            <person name="Pedersen J.S."/>
            <person name="Pesole G."/>
            <person name="Phillippy A.M."/>
            <person name="Ponting C.P."/>
            <person name="Pop M."/>
            <person name="Porcelli D."/>
            <person name="Powell J.R."/>
            <person name="Prohaska S."/>
            <person name="Pruitt K."/>
            <person name="Puig M."/>
            <person name="Quesneville H."/>
            <person name="Ram K.R."/>
            <person name="Rand D."/>
            <person name="Rasmussen M.D."/>
            <person name="Reed L.K."/>
            <person name="Reenan R."/>
            <person name="Reily A."/>
            <person name="Remington K.A."/>
            <person name="Rieger T.T."/>
            <person name="Ritchie M.G."/>
            <person name="Robin C."/>
            <person name="Rogers Y.H."/>
            <person name="Rohde C."/>
            <person name="Rozas J."/>
            <person name="Rubenfield M.J."/>
            <person name="Ruiz A."/>
            <person name="Russo S."/>
            <person name="Salzberg S.L."/>
            <person name="Sanchez-Gracia A."/>
            <person name="Saranga D.J."/>
            <person name="Sato H."/>
            <person name="Schaeffer S.W."/>
            <person name="Schatz M.C."/>
            <person name="Schlenke T."/>
            <person name="Schwartz R."/>
            <person name="Segarra C."/>
            <person name="Singh R.S."/>
            <person name="Sirot L."/>
            <person name="Sirota M."/>
            <person name="Sisneros N.B."/>
            <person name="Smith C.D."/>
            <person name="Smith T.F."/>
            <person name="Spieth J."/>
            <person name="Stage D.E."/>
            <person name="Stark A."/>
            <person name="Stephan W."/>
            <person name="Strausberg R.L."/>
            <person name="Strempel S."/>
            <person name="Sturgill D."/>
            <person name="Sutton G."/>
            <person name="Sutton G.G."/>
            <person name="Tao W."/>
            <person name="Teichmann S."/>
            <person name="Tobari Y.N."/>
            <person name="Tomimura Y."/>
            <person name="Tsolas J.M."/>
            <person name="Valente V.L."/>
            <person name="Venter E."/>
            <person name="Venter J.C."/>
            <person name="Vicario S."/>
            <person name="Vieira F.G."/>
            <person name="Vilella A.J."/>
            <person name="Villasante A."/>
            <person name="Walenz B."/>
            <person name="Wang J."/>
            <person name="Wasserman M."/>
            <person name="Watts T."/>
            <person name="Wilson D."/>
            <person name="Wilson R.K."/>
            <person name="Wing R.A."/>
            <person name="Wolfner M.F."/>
            <person name="Wong A."/>
            <person name="Wong G.K."/>
            <person name="Wu C.I."/>
            <person name="Wu G."/>
            <person name="Yamamoto D."/>
            <person name="Yang H.P."/>
            <person name="Yang S.P."/>
            <person name="Yorke J.A."/>
            <person name="Yoshida K."/>
            <person name="Zdobnov E."/>
            <person name="Zhang P."/>
            <person name="Zhang Y."/>
            <person name="Zimin A.V."/>
            <person name="Baldwin J."/>
            <person name="Abdouelleil A."/>
            <person name="Abdulkadir J."/>
            <person name="Abebe A."/>
            <person name="Abera B."/>
            <person name="Abreu J."/>
            <person name="Acer S.C."/>
            <person name="Aftuck L."/>
            <person name="Alexander A."/>
            <person name="An P."/>
            <person name="Anderson E."/>
            <person name="Anderson S."/>
            <person name="Arachi H."/>
            <person name="Azer M."/>
            <person name="Bachantsang P."/>
            <person name="Barry A."/>
            <person name="Bayul T."/>
            <person name="Berlin A."/>
            <person name="Bessette D."/>
            <person name="Bloom T."/>
            <person name="Blye J."/>
            <person name="Boguslavskiy L."/>
            <person name="Bonnet C."/>
            <person name="Boukhgalter B."/>
            <person name="Bourzgui I."/>
            <person name="Brown A."/>
            <person name="Cahill P."/>
            <person name="Channer S."/>
            <person name="Cheshatsang Y."/>
            <person name="Chuda L."/>
            <person name="Citroen M."/>
            <person name="Collymore A."/>
            <person name="Cooke P."/>
            <person name="Costello M."/>
            <person name="D'Aco K."/>
            <person name="Daza R."/>
            <person name="De Haan G."/>
            <person name="DeGray S."/>
            <person name="DeMaso C."/>
            <person name="Dhargay N."/>
            <person name="Dooley K."/>
            <person name="Dooley E."/>
            <person name="Doricent M."/>
            <person name="Dorje P."/>
            <person name="Dorjee K."/>
            <person name="Dupes A."/>
            <person name="Elong R."/>
            <person name="Falk J."/>
            <person name="Farina A."/>
            <person name="Faro S."/>
            <person name="Ferguson D."/>
            <person name="Fisher S."/>
            <person name="Foley C.D."/>
            <person name="Franke A."/>
            <person name="Friedrich D."/>
            <person name="Gadbois L."/>
            <person name="Gearin G."/>
            <person name="Gearin C.R."/>
            <person name="Giannoukos G."/>
            <person name="Goode T."/>
            <person name="Graham J."/>
            <person name="Grandbois E."/>
            <person name="Grewal S."/>
            <person name="Gyaltsen K."/>
            <person name="Hafez N."/>
            <person name="Hagos B."/>
            <person name="Hall J."/>
            <person name="Henson C."/>
            <person name="Hollinger A."/>
            <person name="Honan T."/>
            <person name="Huard M.D."/>
            <person name="Hughes L."/>
            <person name="Hurhula B."/>
            <person name="Husby M.E."/>
            <person name="Kamat A."/>
            <person name="Kanga B."/>
            <person name="Kashin S."/>
            <person name="Khazanovich D."/>
            <person name="Kisner P."/>
            <person name="Lance K."/>
            <person name="Lara M."/>
            <person name="Lee W."/>
            <person name="Lennon N."/>
            <person name="Letendre F."/>
            <person name="LeVine R."/>
            <person name="Lipovsky A."/>
            <person name="Liu X."/>
            <person name="Liu J."/>
            <person name="Liu S."/>
            <person name="Lokyitsang T."/>
            <person name="Lokyitsang Y."/>
            <person name="Lubonja R."/>
            <person name="Lui A."/>
            <person name="MacDonald P."/>
            <person name="Magnisalis V."/>
            <person name="Maru K."/>
            <person name="Matthews C."/>
            <person name="McCusker W."/>
            <person name="McDonough S."/>
            <person name="Mehta T."/>
            <person name="Meldrim J."/>
            <person name="Meneus L."/>
            <person name="Mihai O."/>
            <person name="Mihalev A."/>
            <person name="Mihova T."/>
            <person name="Mittelman R."/>
            <person name="Mlenga V."/>
            <person name="Montmayeur A."/>
            <person name="Mulrain L."/>
            <person name="Navidi A."/>
            <person name="Naylor J."/>
            <person name="Negash T."/>
            <person name="Nguyen T."/>
            <person name="Nguyen N."/>
            <person name="Nicol R."/>
            <person name="Norbu C."/>
            <person name="Norbu N."/>
            <person name="Novod N."/>
            <person name="O'Neill B."/>
            <person name="Osman S."/>
            <person name="Markiewicz E."/>
            <person name="Oyono O.L."/>
            <person name="Patti C."/>
            <person name="Phunkhang P."/>
            <person name="Pierre F."/>
            <person name="Priest M."/>
            <person name="Raghuraman S."/>
            <person name="Rege F."/>
            <person name="Reyes R."/>
            <person name="Rise C."/>
            <person name="Rogov P."/>
            <person name="Ross K."/>
            <person name="Ryan E."/>
            <person name="Settipalli S."/>
            <person name="Shea T."/>
            <person name="Sherpa N."/>
            <person name="Shi L."/>
            <person name="Shih D."/>
            <person name="Sparrow T."/>
            <person name="Spaulding J."/>
            <person name="Stalker J."/>
            <person name="Stange-Thomann N."/>
            <person name="Stavropoulos S."/>
            <person name="Stone C."/>
            <person name="Strader C."/>
            <person name="Tesfaye S."/>
            <person name="Thomson T."/>
            <person name="Thoulutsang Y."/>
            <person name="Thoulutsang D."/>
            <person name="Topham K."/>
            <person name="Topping I."/>
            <person name="Tsamla T."/>
            <person name="Vassiliev H."/>
            <person name="Vo A."/>
            <person name="Wangchuk T."/>
            <person name="Wangdi T."/>
            <person name="Weiand M."/>
            <person name="Wilkinson J."/>
            <person name="Wilson A."/>
            <person name="Yadav S."/>
            <person name="Young G."/>
            <person name="Yu Q."/>
            <person name="Zembek L."/>
            <person name="Zhong D."/>
            <person name="Zimmer A."/>
            <person name="Zwirko Z."/>
            <person name="Jaffe D.B."/>
            <person name="Alvarez P."/>
            <person name="Brockman W."/>
            <person name="Butler J."/>
            <person name="Chin C."/>
            <person name="Gnerre S."/>
            <person name="Grabherr M."/>
            <person name="Kleber M."/>
            <person name="Mauceli E."/>
            <person name="MacCallum I."/>
        </authorList>
    </citation>
    <scope>NUCLEOTIDE SEQUENCE [LARGE SCALE GENOMIC DNA]</scope>
    <source>
        <strain evidence="4">Tucson 15287-2541.00</strain>
    </source>
</reference>
<proteinExistence type="predicted"/>
<protein>
    <submittedName>
        <fullName evidence="3">GH10373</fullName>
    </submittedName>
</protein>
<dbReference type="AlphaFoldDB" id="B4JEF8"/>
<dbReference type="PANTHER" id="PTHR38572">
    <property type="entry name" value="BCDNA.GH07269-RELATED"/>
    <property type="match status" value="1"/>
</dbReference>
<keyword evidence="4" id="KW-1185">Reference proteome</keyword>
<feature type="region of interest" description="Disordered" evidence="1">
    <location>
        <begin position="195"/>
        <end position="253"/>
    </location>
</feature>
<evidence type="ECO:0000313" key="4">
    <source>
        <dbReference type="Proteomes" id="UP000001070"/>
    </source>
</evidence>
<feature type="compositionally biased region" description="Pro residues" evidence="1">
    <location>
        <begin position="72"/>
        <end position="83"/>
    </location>
</feature>
<dbReference type="HOGENOM" id="CLU_069229_0_0_1"/>
<dbReference type="OrthoDB" id="8016813at2759"/>
<evidence type="ECO:0000256" key="2">
    <source>
        <dbReference type="SAM" id="SignalP"/>
    </source>
</evidence>
<dbReference type="PROSITE" id="PS51257">
    <property type="entry name" value="PROKAR_LIPOPROTEIN"/>
    <property type="match status" value="1"/>
</dbReference>
<feature type="region of interest" description="Disordered" evidence="1">
    <location>
        <begin position="331"/>
        <end position="350"/>
    </location>
</feature>
<sequence length="350" mass="36494">MKHSYTLLCLLLMAACLAVPSVARGGRGRGGGSFGGLFGGWRSKYGSKSSSSGGGRRVVSGSPVHTAMTVPKLPPPPPPPPGKMMPKPQVASYPRQQLPPGYSYNAAAAAAPQPQGTYYANAQTLPPGAVYYAQPPTSMSMGSGTNGFLTGMLAGRLMDSMLFGHHRQHVSHVYPQTQQVDAATAAGNTGRDIIIINNGQPQTNGEKEVEGEGQQQPLDEELASSEGPMVEGEEESEESVSSEETLDATATAAEPPVGGIVCFPIMLNETDPQNAELQREVERVICFPVPKHDPQLASGDCQNNPQCLLELSTTSTVPPIVAGDIGGAADVDASVEASSPTAEVDTTTHD</sequence>
<dbReference type="OMA" id="HHVYHRN"/>
<evidence type="ECO:0000256" key="1">
    <source>
        <dbReference type="SAM" id="MobiDB-lite"/>
    </source>
</evidence>
<dbReference type="EMBL" id="CH916368">
    <property type="protein sequence ID" value="EDW03678.1"/>
    <property type="molecule type" value="Genomic_DNA"/>
</dbReference>
<dbReference type="InParanoid" id="B4JEF8"/>
<feature type="compositionally biased region" description="Acidic residues" evidence="1">
    <location>
        <begin position="231"/>
        <end position="246"/>
    </location>
</feature>
<dbReference type="FunCoup" id="B4JEF8">
    <property type="interactions" value="5"/>
</dbReference>
<dbReference type="PhylomeDB" id="B4JEF8"/>
<organism evidence="4">
    <name type="scientific">Drosophila grimshawi</name>
    <name type="common">Hawaiian fruit fly</name>
    <name type="synonym">Idiomyia grimshawi</name>
    <dbReference type="NCBI Taxonomy" id="7222"/>
    <lineage>
        <taxon>Eukaryota</taxon>
        <taxon>Metazoa</taxon>
        <taxon>Ecdysozoa</taxon>
        <taxon>Arthropoda</taxon>
        <taxon>Hexapoda</taxon>
        <taxon>Insecta</taxon>
        <taxon>Pterygota</taxon>
        <taxon>Neoptera</taxon>
        <taxon>Endopterygota</taxon>
        <taxon>Diptera</taxon>
        <taxon>Brachycera</taxon>
        <taxon>Muscomorpha</taxon>
        <taxon>Ephydroidea</taxon>
        <taxon>Drosophilidae</taxon>
        <taxon>Drosophila</taxon>
        <taxon>Hawaiian Drosophila</taxon>
    </lineage>
</organism>